<proteinExistence type="inferred from homology"/>
<dbReference type="GO" id="GO:0005506">
    <property type="term" value="F:iron ion binding"/>
    <property type="evidence" value="ECO:0007669"/>
    <property type="project" value="UniProtKB-UniRule"/>
</dbReference>
<evidence type="ECO:0000256" key="6">
    <source>
        <dbReference type="ARBA" id="ARBA00022729"/>
    </source>
</evidence>
<dbReference type="SUPFAM" id="SSF50692">
    <property type="entry name" value="ADC-like"/>
    <property type="match status" value="1"/>
</dbReference>
<dbReference type="GO" id="GO:0016020">
    <property type="term" value="C:membrane"/>
    <property type="evidence" value="ECO:0007669"/>
    <property type="project" value="TreeGrafter"/>
</dbReference>
<dbReference type="Gene3D" id="3.30.200.210">
    <property type="match status" value="1"/>
</dbReference>
<dbReference type="GO" id="GO:0009325">
    <property type="term" value="C:nitrate reductase complex"/>
    <property type="evidence" value="ECO:0007669"/>
    <property type="project" value="TreeGrafter"/>
</dbReference>
<feature type="binding site" evidence="12">
    <location>
        <position position="54"/>
    </location>
    <ligand>
        <name>[4Fe-4S] cluster</name>
        <dbReference type="ChEBI" id="CHEBI:49883"/>
    </ligand>
</feature>
<evidence type="ECO:0000256" key="2">
    <source>
        <dbReference type="ARBA" id="ARBA00022448"/>
    </source>
</evidence>
<feature type="binding site" evidence="12">
    <location>
        <position position="371"/>
    </location>
    <ligand>
        <name>Mo-bis(molybdopterin guanine dinucleotide)</name>
        <dbReference type="ChEBI" id="CHEBI:60539"/>
    </ligand>
</feature>
<dbReference type="EC" id="1.9.6.1" evidence="12"/>
<dbReference type="Gene3D" id="2.40.40.20">
    <property type="match status" value="1"/>
</dbReference>
<protein>
    <recommendedName>
        <fullName evidence="12">Nitrate reductase</fullName>
        <ecNumber evidence="12">1.9.6.1</ecNumber>
    </recommendedName>
</protein>
<dbReference type="SMART" id="SM00926">
    <property type="entry name" value="Molybdop_Fe4S4"/>
    <property type="match status" value="1"/>
</dbReference>
<comment type="caution">
    <text evidence="14">The sequence shown here is derived from an EMBL/GenBank/DDBJ whole genome shotgun (WGS) entry which is preliminary data.</text>
</comment>
<evidence type="ECO:0000256" key="8">
    <source>
        <dbReference type="ARBA" id="ARBA00023002"/>
    </source>
</evidence>
<evidence type="ECO:0000256" key="9">
    <source>
        <dbReference type="ARBA" id="ARBA00023004"/>
    </source>
</evidence>
<feature type="binding site" evidence="12">
    <location>
        <position position="746"/>
    </location>
    <ligand>
        <name>substrate</name>
    </ligand>
</feature>
<keyword evidence="11 12" id="KW-0534">Nitrate assimilation</keyword>
<dbReference type="CDD" id="cd02754">
    <property type="entry name" value="MopB_Nitrate-R-NapA-like"/>
    <property type="match status" value="1"/>
</dbReference>
<dbReference type="Gene3D" id="3.40.228.10">
    <property type="entry name" value="Dimethylsulfoxide Reductase, domain 2"/>
    <property type="match status" value="1"/>
</dbReference>
<dbReference type="InterPro" id="IPR006656">
    <property type="entry name" value="Mopterin_OxRdtase"/>
</dbReference>
<keyword evidence="5 12" id="KW-0479">Metal-binding</keyword>
<keyword evidence="4 12" id="KW-0500">Molybdenum</keyword>
<reference evidence="14 15" key="1">
    <citation type="submission" date="2020-03" db="EMBL/GenBank/DDBJ databases">
        <title>Metabolic flexibility allows generalist bacteria to become dominant in a frequently disturbed ecosystem.</title>
        <authorList>
            <person name="Chen Y.-J."/>
            <person name="Leung P.M."/>
            <person name="Bay S.K."/>
            <person name="Hugenholtz P."/>
            <person name="Kessler A.J."/>
            <person name="Shelley G."/>
            <person name="Waite D.W."/>
            <person name="Cook P.L."/>
            <person name="Greening C."/>
        </authorList>
    </citation>
    <scope>NUCLEOTIDE SEQUENCE [LARGE SCALE GENOMIC DNA]</scope>
    <source>
        <strain evidence="14">SS_bin_28</strain>
    </source>
</reference>
<comment type="subunit">
    <text evidence="12">Component of the nitrate reductase NapAB complex composed of NapA and NapB.</text>
</comment>
<dbReference type="GO" id="GO:0006777">
    <property type="term" value="P:Mo-molybdopterin cofactor biosynthetic process"/>
    <property type="evidence" value="ECO:0007669"/>
    <property type="project" value="UniProtKB-UniRule"/>
</dbReference>
<keyword evidence="10 12" id="KW-0411">Iron-sulfur</keyword>
<evidence type="ECO:0000256" key="3">
    <source>
        <dbReference type="ARBA" id="ARBA00022485"/>
    </source>
</evidence>
<dbReference type="Pfam" id="PF01568">
    <property type="entry name" value="Molydop_binding"/>
    <property type="match status" value="1"/>
</dbReference>
<feature type="binding site" evidence="12">
    <location>
        <begin position="258"/>
        <end position="260"/>
    </location>
    <ligand>
        <name>Mo-bis(molybdopterin guanine dinucleotide)</name>
        <dbReference type="ChEBI" id="CHEBI:60539"/>
    </ligand>
</feature>
<comment type="caution">
    <text evidence="12">Lacks conserved residue(s) required for the propagation of feature annotation.</text>
</comment>
<dbReference type="PROSITE" id="PS00490">
    <property type="entry name" value="MOLYBDOPTERIN_PROK_2"/>
    <property type="match status" value="1"/>
</dbReference>
<keyword evidence="7 12" id="KW-0249">Electron transport</keyword>
<dbReference type="Pfam" id="PF00384">
    <property type="entry name" value="Molybdopterin"/>
    <property type="match status" value="1"/>
</dbReference>
<dbReference type="CDD" id="cd02791">
    <property type="entry name" value="MopB_CT_Nitrate-R-NapA-like"/>
    <property type="match status" value="1"/>
</dbReference>
<dbReference type="InterPro" id="IPR010051">
    <property type="entry name" value="Periplasm_NO3_reductase_lsu"/>
</dbReference>
<comment type="similarity">
    <text evidence="1 12">Belongs to the prokaryotic molybdopterin-containing oxidoreductase family. NasA/NapA/NarB subfamily.</text>
</comment>
<organism evidence="14 15">
    <name type="scientific">Eiseniibacteriota bacterium</name>
    <dbReference type="NCBI Taxonomy" id="2212470"/>
    <lineage>
        <taxon>Bacteria</taxon>
        <taxon>Candidatus Eiseniibacteriota</taxon>
    </lineage>
</organism>
<comment type="catalytic activity">
    <reaction evidence="12">
        <text>2 Fe(II)-[cytochrome] + nitrate + 2 H(+) = 2 Fe(III)-[cytochrome] + nitrite + H2O</text>
        <dbReference type="Rhea" id="RHEA:12909"/>
        <dbReference type="Rhea" id="RHEA-COMP:11777"/>
        <dbReference type="Rhea" id="RHEA-COMP:11778"/>
        <dbReference type="ChEBI" id="CHEBI:15377"/>
        <dbReference type="ChEBI" id="CHEBI:15378"/>
        <dbReference type="ChEBI" id="CHEBI:16301"/>
        <dbReference type="ChEBI" id="CHEBI:17632"/>
        <dbReference type="ChEBI" id="CHEBI:29033"/>
        <dbReference type="ChEBI" id="CHEBI:29034"/>
        <dbReference type="EC" id="1.9.6.1"/>
    </reaction>
</comment>
<dbReference type="SUPFAM" id="SSF53706">
    <property type="entry name" value="Formate dehydrogenase/DMSO reductase, domains 1-3"/>
    <property type="match status" value="1"/>
</dbReference>
<dbReference type="InterPro" id="IPR006963">
    <property type="entry name" value="Mopterin_OxRdtase_4Fe-4S_dom"/>
</dbReference>
<dbReference type="GO" id="GO:0042128">
    <property type="term" value="P:nitrate assimilation"/>
    <property type="evidence" value="ECO:0007669"/>
    <property type="project" value="UniProtKB-UniRule"/>
</dbReference>
<evidence type="ECO:0000313" key="15">
    <source>
        <dbReference type="Proteomes" id="UP000547674"/>
    </source>
</evidence>
<keyword evidence="9 12" id="KW-0408">Iron</keyword>
<evidence type="ECO:0000256" key="7">
    <source>
        <dbReference type="ARBA" id="ARBA00022982"/>
    </source>
</evidence>
<dbReference type="PROSITE" id="PS00551">
    <property type="entry name" value="MOLYBDOPTERIN_PROK_1"/>
    <property type="match status" value="1"/>
</dbReference>
<dbReference type="PANTHER" id="PTHR43105:SF11">
    <property type="entry name" value="PERIPLASMIC NITRATE REDUCTASE"/>
    <property type="match status" value="1"/>
</dbReference>
<dbReference type="GO" id="GO:0050140">
    <property type="term" value="F:nitrate reductase (cytochrome) activity"/>
    <property type="evidence" value="ECO:0007669"/>
    <property type="project" value="UniProtKB-EC"/>
</dbReference>
<evidence type="ECO:0000313" key="14">
    <source>
        <dbReference type="EMBL" id="NNF07712.1"/>
    </source>
</evidence>
<dbReference type="Proteomes" id="UP000547674">
    <property type="component" value="Unassembled WGS sequence"/>
</dbReference>
<dbReference type="Pfam" id="PF04879">
    <property type="entry name" value="Molybdop_Fe4S4"/>
    <property type="match status" value="1"/>
</dbReference>
<feature type="binding site" evidence="12">
    <location>
        <begin position="501"/>
        <end position="502"/>
    </location>
    <ligand>
        <name>Mo-bis(molybdopterin guanine dinucleotide)</name>
        <dbReference type="ChEBI" id="CHEBI:60539"/>
    </ligand>
</feature>
<dbReference type="Gene3D" id="3.40.50.740">
    <property type="match status" value="1"/>
</dbReference>
<feature type="binding site" evidence="12">
    <location>
        <position position="50"/>
    </location>
    <ligand>
        <name>[4Fe-4S] cluster</name>
        <dbReference type="ChEBI" id="CHEBI:49883"/>
    </ligand>
</feature>
<comment type="cofactor">
    <cofactor evidence="12">
        <name>Mo-bis(molybdopterin guanine dinucleotide)</name>
        <dbReference type="ChEBI" id="CHEBI:60539"/>
    </cofactor>
    <text evidence="12">Binds 1 molybdenum-bis(molybdopterin guanine dinucleotide) (Mo-bis-MGD) cofactor per subunit.</text>
</comment>
<dbReference type="HAMAP" id="MF_01630">
    <property type="entry name" value="Nitrate_reduct_NapA"/>
    <property type="match status" value="1"/>
</dbReference>
<dbReference type="InterPro" id="IPR041957">
    <property type="entry name" value="CT_Nitrate-R-NapA-like"/>
</dbReference>
<dbReference type="GO" id="GO:0030151">
    <property type="term" value="F:molybdenum ion binding"/>
    <property type="evidence" value="ECO:0007669"/>
    <property type="project" value="InterPro"/>
</dbReference>
<dbReference type="GO" id="GO:0051539">
    <property type="term" value="F:4 iron, 4 sulfur cluster binding"/>
    <property type="evidence" value="ECO:0007669"/>
    <property type="project" value="UniProtKB-KW"/>
</dbReference>
<dbReference type="PROSITE" id="PS51669">
    <property type="entry name" value="4FE4S_MOW_BIS_MGD"/>
    <property type="match status" value="1"/>
</dbReference>
<dbReference type="FunFam" id="2.40.40.20:FF:000005">
    <property type="entry name" value="Periplasmic nitrate reductase"/>
    <property type="match status" value="1"/>
</dbReference>
<evidence type="ECO:0000256" key="11">
    <source>
        <dbReference type="ARBA" id="ARBA00023063"/>
    </source>
</evidence>
<keyword evidence="3 12" id="KW-0004">4Fe-4S</keyword>
<evidence type="ECO:0000256" key="1">
    <source>
        <dbReference type="ARBA" id="ARBA00008747"/>
    </source>
</evidence>
<dbReference type="InterPro" id="IPR050123">
    <property type="entry name" value="Prok_molybdopt-oxidoreductase"/>
</dbReference>
<dbReference type="GO" id="GO:0005576">
    <property type="term" value="C:extracellular region"/>
    <property type="evidence" value="ECO:0007669"/>
    <property type="project" value="UniProtKB-SubCell"/>
</dbReference>
<feature type="domain" description="4Fe-4S Mo/W bis-MGD-type" evidence="13">
    <location>
        <begin position="40"/>
        <end position="96"/>
    </location>
</feature>
<feature type="binding site" evidence="12">
    <location>
        <position position="754"/>
    </location>
    <ligand>
        <name>Mo-bis(molybdopterin guanine dinucleotide)</name>
        <dbReference type="ChEBI" id="CHEBI:60539"/>
    </ligand>
</feature>
<keyword evidence="8 12" id="KW-0560">Oxidoreductase</keyword>
<dbReference type="GO" id="GO:0043546">
    <property type="term" value="F:molybdopterin cofactor binding"/>
    <property type="evidence" value="ECO:0007669"/>
    <property type="project" value="InterPro"/>
</dbReference>
<feature type="binding site" evidence="12">
    <location>
        <begin position="670"/>
        <end position="679"/>
    </location>
    <ligand>
        <name>Mo-bis(molybdopterin guanine dinucleotide)</name>
        <dbReference type="ChEBI" id="CHEBI:60539"/>
    </ligand>
</feature>
<sequence length="782" mass="87148">MKRRSFLQVVTTGSIAAFSARDKAEAQQIANAQAAPGDDLKWDKAPCRFCGTGCGVEVGVKDGKAVAVRGDTQNPVNKGLLCVKGYHLPGLLYGEDRLVKPQLRDPNTKELKDISWDEALDLIASKFQEALDQHGPESVAMYGSGQWGVHDGYAALKWVKAGMRSNNLDPNARLCMASAVMGFMTQFQSDEPMGCYEDFEAGDDFVLWGNNMAEMHPVLFSRILENKRKNPNVRIIDLATRYTPTSDYADDVMLFKPGSDLAIANGILHLLVKNNQVDEAFVKENVVFKRGIEDVDVIGYGCYGDNADRYTFKDKGRASSFEELKTFLEDYTPEKVAEISGVPAAKIKSLASIYGDSRRGTVSLWCMGVNQHYRGTWMNNLITDLHLITGKIGRPGANPFSLTGQPSACGTAREVGTLSNRLPADLLVTKPAHRKIAEDIWGVPAGTINPKPGYHAVDMFRALARGDVKAMWIQTTNPWVSMPNLHSIEREPGDGKFVVASEIYPTPTTDAADLILPAAAWIEREGIFGNSERRTQQWNKMVDAPGEAKEDAWAIMEVAKRMGMGNLFPYSEANWHEEMFEEYRKFTIGKGKDLASYQTLKETRGMLWPVVNGKETRYRYAAGHDPYVKKSKGVHFYKAKGYGEKAAFWLRPYHAPPEVPDAEYPFNLATGRVLEHWHTGSMTRRITQLHQAVPEPYVELNPADAKELGVKKGEMVRVRSRRGYVTLKVVIDGRGRPPRGQAFVPFFAEEELINKVTLDAMDNISKEPDYKKCAVRIEKVAT</sequence>
<keyword evidence="6 12" id="KW-0732">Signal</keyword>
<dbReference type="PANTHER" id="PTHR43105">
    <property type="entry name" value="RESPIRATORY NITRATE REDUCTASE"/>
    <property type="match status" value="1"/>
</dbReference>
<keyword evidence="2 12" id="KW-0813">Transport</keyword>
<dbReference type="GO" id="GO:0009055">
    <property type="term" value="F:electron transfer activity"/>
    <property type="evidence" value="ECO:0007669"/>
    <property type="project" value="UniProtKB-UniRule"/>
</dbReference>
<dbReference type="AlphaFoldDB" id="A0A7Y2EB82"/>
<dbReference type="InterPro" id="IPR009010">
    <property type="entry name" value="Asp_de-COase-like_dom_sf"/>
</dbReference>
<comment type="function">
    <text evidence="12">Catalytic subunit of the nitrate reductase complex NapAB. Receives electrons from NapB and catalyzes the reduction of nitrate to nitrite.</text>
</comment>
<evidence type="ECO:0000256" key="4">
    <source>
        <dbReference type="ARBA" id="ARBA00022505"/>
    </source>
</evidence>
<dbReference type="InterPro" id="IPR006655">
    <property type="entry name" value="Mopterin_OxRdtase_prok_CS"/>
</dbReference>
<feature type="binding site" evidence="12">
    <location>
        <position position="84"/>
    </location>
    <ligand>
        <name>Mo-bis(molybdopterin guanine dinucleotide)</name>
        <dbReference type="ChEBI" id="CHEBI:60539"/>
    </ligand>
</feature>
<dbReference type="InterPro" id="IPR006657">
    <property type="entry name" value="MoPterin_dinucl-bd_dom"/>
</dbReference>
<evidence type="ECO:0000256" key="5">
    <source>
        <dbReference type="ARBA" id="ARBA00022723"/>
    </source>
</evidence>
<feature type="binding site" evidence="12">
    <location>
        <position position="171"/>
    </location>
    <ligand>
        <name>Mo-bis(molybdopterin guanine dinucleotide)</name>
        <dbReference type="ChEBI" id="CHEBI:60539"/>
    </ligand>
</feature>
<feature type="binding site" evidence="12">
    <location>
        <position position="367"/>
    </location>
    <ligand>
        <name>Mo-bis(molybdopterin guanine dinucleotide)</name>
        <dbReference type="ChEBI" id="CHEBI:60539"/>
    </ligand>
</feature>
<feature type="binding site" evidence="12">
    <location>
        <position position="551"/>
    </location>
    <ligand>
        <name>Mo-bis(molybdopterin guanine dinucleotide)</name>
        <dbReference type="ChEBI" id="CHEBI:60539"/>
    </ligand>
</feature>
<comment type="subcellular location">
    <subcellularLocation>
        <location evidence="12">Secreted</location>
    </subcellularLocation>
    <text evidence="12">Membrane-associated.</text>
</comment>
<feature type="binding site" evidence="12">
    <location>
        <position position="82"/>
    </location>
    <ligand>
        <name>[4Fe-4S] cluster</name>
        <dbReference type="ChEBI" id="CHEBI:49883"/>
    </ligand>
</feature>
<name>A0A7Y2EB82_UNCEI</name>
<evidence type="ECO:0000256" key="12">
    <source>
        <dbReference type="HAMAP-Rule" id="MF_01630"/>
    </source>
</evidence>
<accession>A0A7Y2EB82</accession>
<feature type="binding site" evidence="12">
    <location>
        <position position="146"/>
    </location>
    <ligand>
        <name>Mo-bis(molybdopterin guanine dinucleotide)</name>
        <dbReference type="ChEBI" id="CHEBI:60539"/>
    </ligand>
</feature>
<feature type="binding site" evidence="12">
    <location>
        <position position="175"/>
    </location>
    <ligand>
        <name>Mo-bis(molybdopterin guanine dinucleotide)</name>
        <dbReference type="ChEBI" id="CHEBI:60539"/>
    </ligand>
</feature>
<feature type="binding site" evidence="12">
    <location>
        <position position="771"/>
    </location>
    <ligand>
        <name>Mo-bis(molybdopterin guanine dinucleotide)</name>
        <dbReference type="ChEBI" id="CHEBI:60539"/>
    </ligand>
</feature>
<evidence type="ECO:0000259" key="13">
    <source>
        <dbReference type="PROSITE" id="PS51669"/>
    </source>
</evidence>
<evidence type="ECO:0000256" key="10">
    <source>
        <dbReference type="ARBA" id="ARBA00023014"/>
    </source>
</evidence>
<gene>
    <name evidence="12" type="primary">napA</name>
    <name evidence="14" type="ORF">HKN21_13195</name>
</gene>
<dbReference type="EMBL" id="JABDJR010000529">
    <property type="protein sequence ID" value="NNF07712.1"/>
    <property type="molecule type" value="Genomic_DNA"/>
</dbReference>
<comment type="cofactor">
    <cofactor evidence="12">
        <name>[4Fe-4S] cluster</name>
        <dbReference type="ChEBI" id="CHEBI:49883"/>
    </cofactor>
    <text evidence="12">Binds 1 [4Fe-4S] cluster.</text>
</comment>
<feature type="binding site" evidence="12">
    <location>
        <position position="47"/>
    </location>
    <ligand>
        <name>[4Fe-4S] cluster</name>
        <dbReference type="ChEBI" id="CHEBI:49883"/>
    </ligand>
</feature>
<dbReference type="InterPro" id="IPR027467">
    <property type="entry name" value="MopterinOxRdtase_cofactor_BS"/>
</dbReference>
<feature type="binding site" evidence="12">
    <location>
        <position position="477"/>
    </location>
    <ligand>
        <name>Mo-bis(molybdopterin guanine dinucleotide)</name>
        <dbReference type="ChEBI" id="CHEBI:60539"/>
    </ligand>
</feature>